<dbReference type="Gene3D" id="3.40.1190.10">
    <property type="entry name" value="Mur-like, catalytic domain"/>
    <property type="match status" value="1"/>
</dbReference>
<dbReference type="HOGENOM" id="CLU_031507_1_0_9"/>
<evidence type="ECO:0000256" key="5">
    <source>
        <dbReference type="ARBA" id="ARBA00022840"/>
    </source>
</evidence>
<dbReference type="GO" id="GO:0051301">
    <property type="term" value="P:cell division"/>
    <property type="evidence" value="ECO:0007669"/>
    <property type="project" value="UniProtKB-KW"/>
</dbReference>
<evidence type="ECO:0000256" key="6">
    <source>
        <dbReference type="ARBA" id="ARBA00022960"/>
    </source>
</evidence>
<dbReference type="Pfam" id="PF01225">
    <property type="entry name" value="Mur_ligase"/>
    <property type="match status" value="1"/>
</dbReference>
<dbReference type="AlphaFoldDB" id="K9ERP8"/>
<dbReference type="PANTHER" id="PTHR43024:SF1">
    <property type="entry name" value="UDP-N-ACETYLMURAMOYL-TRIPEPTIDE--D-ALANYL-D-ALANINE LIGASE"/>
    <property type="match status" value="1"/>
</dbReference>
<dbReference type="InterPro" id="IPR005863">
    <property type="entry name" value="UDP-N-AcMur_synth"/>
</dbReference>
<keyword evidence="16" id="KW-1185">Reference proteome</keyword>
<evidence type="ECO:0000256" key="8">
    <source>
        <dbReference type="ARBA" id="ARBA00023306"/>
    </source>
</evidence>
<evidence type="ECO:0000256" key="9">
    <source>
        <dbReference type="ARBA" id="ARBA00023316"/>
    </source>
</evidence>
<dbReference type="HAMAP" id="MF_02019">
    <property type="entry name" value="MurF"/>
    <property type="match status" value="1"/>
</dbReference>
<dbReference type="GO" id="GO:0005524">
    <property type="term" value="F:ATP binding"/>
    <property type="evidence" value="ECO:0007669"/>
    <property type="project" value="UniProtKB-UniRule"/>
</dbReference>
<dbReference type="InterPro" id="IPR013221">
    <property type="entry name" value="Mur_ligase_cen"/>
</dbReference>
<dbReference type="UniPathway" id="UPA00219"/>
<accession>K9ERP8</accession>
<dbReference type="InterPro" id="IPR004101">
    <property type="entry name" value="Mur_ligase_C"/>
</dbReference>
<dbReference type="PANTHER" id="PTHR43024">
    <property type="entry name" value="UDP-N-ACETYLMURAMOYL-TRIPEPTIDE--D-ALANYL-D-ALANINE LIGASE"/>
    <property type="match status" value="1"/>
</dbReference>
<evidence type="ECO:0000259" key="13">
    <source>
        <dbReference type="Pfam" id="PF02875"/>
    </source>
</evidence>
<evidence type="ECO:0000256" key="4">
    <source>
        <dbReference type="ARBA" id="ARBA00022741"/>
    </source>
</evidence>
<keyword evidence="1 10" id="KW-0963">Cytoplasm</keyword>
<feature type="domain" description="Mur ligase central" evidence="14">
    <location>
        <begin position="108"/>
        <end position="292"/>
    </location>
</feature>
<gene>
    <name evidence="10" type="primary">murF</name>
    <name evidence="15" type="ORF">HMPREF9698_00917</name>
</gene>
<dbReference type="InterPro" id="IPR000713">
    <property type="entry name" value="Mur_ligase_N"/>
</dbReference>
<evidence type="ECO:0000259" key="12">
    <source>
        <dbReference type="Pfam" id="PF01225"/>
    </source>
</evidence>
<comment type="similarity">
    <text evidence="10">Belongs to the MurCDEF family. MurF subfamily.</text>
</comment>
<evidence type="ECO:0000256" key="7">
    <source>
        <dbReference type="ARBA" id="ARBA00022984"/>
    </source>
</evidence>
<comment type="function">
    <text evidence="10 11">Involved in cell wall formation. Catalyzes the final step in the synthesis of UDP-N-acetylmuramoyl-pentapeptide, the precursor of murein.</text>
</comment>
<evidence type="ECO:0000313" key="15">
    <source>
        <dbReference type="EMBL" id="EKU93622.1"/>
    </source>
</evidence>
<evidence type="ECO:0000256" key="2">
    <source>
        <dbReference type="ARBA" id="ARBA00022598"/>
    </source>
</evidence>
<feature type="domain" description="Mur ligase C-terminal" evidence="13">
    <location>
        <begin position="314"/>
        <end position="440"/>
    </location>
</feature>
<dbReference type="SUPFAM" id="SSF53244">
    <property type="entry name" value="MurD-like peptide ligases, peptide-binding domain"/>
    <property type="match status" value="1"/>
</dbReference>
<dbReference type="SUPFAM" id="SSF53623">
    <property type="entry name" value="MurD-like peptide ligases, catalytic domain"/>
    <property type="match status" value="1"/>
</dbReference>
<keyword evidence="8 10" id="KW-0131">Cell cycle</keyword>
<evidence type="ECO:0000256" key="10">
    <source>
        <dbReference type="HAMAP-Rule" id="MF_02019"/>
    </source>
</evidence>
<dbReference type="GO" id="GO:0008360">
    <property type="term" value="P:regulation of cell shape"/>
    <property type="evidence" value="ECO:0007669"/>
    <property type="project" value="UniProtKB-KW"/>
</dbReference>
<keyword evidence="7 10" id="KW-0573">Peptidoglycan synthesis</keyword>
<dbReference type="InterPro" id="IPR035911">
    <property type="entry name" value="MurE/MurF_N"/>
</dbReference>
<comment type="catalytic activity">
    <reaction evidence="10">
        <text>UDP-N-acetyl-alpha-D-muramoyl-L-alanyl-gamma-D-glutamyl-L-lysine + D-alanyl-D-alanine + ATP = UDP-N-acetyl-alpha-D-muramoyl-L-alanyl-gamma-D-glutamyl-L-lysyl-D-alanyl-D-alanine + ADP + phosphate + H(+)</text>
        <dbReference type="Rhea" id="RHEA:16085"/>
        <dbReference type="ChEBI" id="CHEBI:15378"/>
        <dbReference type="ChEBI" id="CHEBI:30616"/>
        <dbReference type="ChEBI" id="CHEBI:43474"/>
        <dbReference type="ChEBI" id="CHEBI:57822"/>
        <dbReference type="ChEBI" id="CHEBI:70758"/>
        <dbReference type="ChEBI" id="CHEBI:83903"/>
        <dbReference type="ChEBI" id="CHEBI:456216"/>
        <dbReference type="EC" id="6.3.2.10"/>
    </reaction>
</comment>
<keyword evidence="3 10" id="KW-0132">Cell division</keyword>
<evidence type="ECO:0000256" key="11">
    <source>
        <dbReference type="RuleBase" id="RU004136"/>
    </source>
</evidence>
<evidence type="ECO:0000313" key="16">
    <source>
        <dbReference type="Proteomes" id="UP000009875"/>
    </source>
</evidence>
<keyword evidence="6 10" id="KW-0133">Cell shape</keyword>
<dbReference type="STRING" id="883081.HMPREF9698_00917"/>
<dbReference type="Pfam" id="PF02875">
    <property type="entry name" value="Mur_ligase_C"/>
    <property type="match status" value="1"/>
</dbReference>
<dbReference type="GO" id="GO:0047480">
    <property type="term" value="F:UDP-N-acetylmuramoyl-tripeptide-D-alanyl-D-alanine ligase activity"/>
    <property type="evidence" value="ECO:0007669"/>
    <property type="project" value="UniProtKB-UniRule"/>
</dbReference>
<dbReference type="eggNOG" id="COG0770">
    <property type="taxonomic scope" value="Bacteria"/>
</dbReference>
<evidence type="ECO:0000256" key="3">
    <source>
        <dbReference type="ARBA" id="ARBA00022618"/>
    </source>
</evidence>
<keyword evidence="9 10" id="KW-0961">Cell wall biogenesis/degradation</keyword>
<dbReference type="GO" id="GO:0005737">
    <property type="term" value="C:cytoplasm"/>
    <property type="evidence" value="ECO:0007669"/>
    <property type="project" value="UniProtKB-SubCell"/>
</dbReference>
<dbReference type="GO" id="GO:0071555">
    <property type="term" value="P:cell wall organization"/>
    <property type="evidence" value="ECO:0007669"/>
    <property type="project" value="UniProtKB-KW"/>
</dbReference>
<dbReference type="NCBIfam" id="TIGR01143">
    <property type="entry name" value="murF"/>
    <property type="match status" value="1"/>
</dbReference>
<reference evidence="15 16" key="1">
    <citation type="submission" date="2012-09" db="EMBL/GenBank/DDBJ databases">
        <title>The Genome Sequence of Alloiococcus otitis ATCC 51267.</title>
        <authorList>
            <consortium name="The Broad Institute Genome Sequencing Platform"/>
            <person name="Earl A."/>
            <person name="Ward D."/>
            <person name="Feldgarden M."/>
            <person name="Gevers D."/>
            <person name="Huys G."/>
            <person name="Walker B."/>
            <person name="Young S.K."/>
            <person name="Zeng Q."/>
            <person name="Gargeya S."/>
            <person name="Fitzgerald M."/>
            <person name="Haas B."/>
            <person name="Abouelleil A."/>
            <person name="Alvarado L."/>
            <person name="Arachchi H.M."/>
            <person name="Berlin A.M."/>
            <person name="Chapman S.B."/>
            <person name="Goldberg J."/>
            <person name="Griggs A."/>
            <person name="Gujja S."/>
            <person name="Hansen M."/>
            <person name="Howarth C."/>
            <person name="Imamovic A."/>
            <person name="Larimer J."/>
            <person name="McCowen C."/>
            <person name="Montmayeur A."/>
            <person name="Murphy C."/>
            <person name="Neiman D."/>
            <person name="Pearson M."/>
            <person name="Priest M."/>
            <person name="Roberts A."/>
            <person name="Saif S."/>
            <person name="Shea T."/>
            <person name="Sisk P."/>
            <person name="Sykes S."/>
            <person name="Wortman J."/>
            <person name="Nusbaum C."/>
            <person name="Birren B."/>
        </authorList>
    </citation>
    <scope>NUCLEOTIDE SEQUENCE [LARGE SCALE GENOMIC DNA]</scope>
    <source>
        <strain evidence="15 16">ATCC 51267</strain>
    </source>
</reference>
<protein>
    <recommendedName>
        <fullName evidence="10 11">UDP-N-acetylmuramoyl-tripeptide--D-alanyl-D-alanine ligase</fullName>
        <ecNumber evidence="10 11">6.3.2.10</ecNumber>
    </recommendedName>
    <alternativeName>
        <fullName evidence="10">D-alanyl-D-alanine-adding enzyme</fullName>
    </alternativeName>
</protein>
<dbReference type="SUPFAM" id="SSF63418">
    <property type="entry name" value="MurE/MurF N-terminal domain"/>
    <property type="match status" value="1"/>
</dbReference>
<sequence>MSWKLKEIAQAVGGELVSADGQEEVTGVHFDSRRLEPGDLFVPILGQRDGHDFAQAALDQGASGAFWAKDSSLAPKGLPLIKVEDSYQALVDLAKWHLEAVAPMKIAITGSNGKTTTKDMVASVVGQEFKCHKTVGNLNNELGVPMTILAMPEDCQVIVVEMGMDGPGQISALSKLLQPDIAIITMIGEAHIEFFGSRDMIAQAKLEILDGLSDQGVFIANGDEPLLESALNHHPHSLRFGQSPHNDIYPLTTEIGQRQSQFTLNLDPSLQFTIPSPGKYNVINALAAVLVAQVLNLDLQLAVQGLAHFQLSKNRLEWLDGYKQAHLLNDAYNASPTSMKAVLEYFSHLDLAGEKIAVLGDLRELGSLSSQLHQSLSQAIDPKLLDRVVLYGTEMAALYQVLKDDFDPDHLTYFPEDRKALTDFLKDIMGPSTYLLLKSSLGTGLLKVVQALSQKEDDENQPLD</sequence>
<comment type="subcellular location">
    <subcellularLocation>
        <location evidence="10 11">Cytoplasm</location>
    </subcellularLocation>
</comment>
<keyword evidence="4 10" id="KW-0547">Nucleotide-binding</keyword>
<dbReference type="InterPro" id="IPR051046">
    <property type="entry name" value="MurCDEF_CellWall_CoF430Synth"/>
</dbReference>
<feature type="binding site" evidence="10">
    <location>
        <begin position="110"/>
        <end position="116"/>
    </location>
    <ligand>
        <name>ATP</name>
        <dbReference type="ChEBI" id="CHEBI:30616"/>
    </ligand>
</feature>
<dbReference type="InterPro" id="IPR036615">
    <property type="entry name" value="Mur_ligase_C_dom_sf"/>
</dbReference>
<organism evidence="15 16">
    <name type="scientific">Alloiococcus otitis ATCC 51267</name>
    <dbReference type="NCBI Taxonomy" id="883081"/>
    <lineage>
        <taxon>Bacteria</taxon>
        <taxon>Bacillati</taxon>
        <taxon>Bacillota</taxon>
        <taxon>Bacilli</taxon>
        <taxon>Lactobacillales</taxon>
        <taxon>Carnobacteriaceae</taxon>
        <taxon>Alloiococcus</taxon>
    </lineage>
</organism>
<dbReference type="Gene3D" id="3.40.1390.10">
    <property type="entry name" value="MurE/MurF, N-terminal domain"/>
    <property type="match status" value="1"/>
</dbReference>
<dbReference type="EC" id="6.3.2.10" evidence="10 11"/>
<dbReference type="Gene3D" id="3.90.190.20">
    <property type="entry name" value="Mur ligase, C-terminal domain"/>
    <property type="match status" value="1"/>
</dbReference>
<name>K9ERP8_9LACT</name>
<evidence type="ECO:0000256" key="1">
    <source>
        <dbReference type="ARBA" id="ARBA00022490"/>
    </source>
</evidence>
<proteinExistence type="inferred from homology"/>
<comment type="caution">
    <text evidence="15">The sequence shown here is derived from an EMBL/GenBank/DDBJ whole genome shotgun (WGS) entry which is preliminary data.</text>
</comment>
<comment type="catalytic activity">
    <reaction evidence="11">
        <text>D-alanyl-D-alanine + UDP-N-acetyl-alpha-D-muramoyl-L-alanyl-gamma-D-glutamyl-meso-2,6-diaminopimelate + ATP = UDP-N-acetyl-alpha-D-muramoyl-L-alanyl-gamma-D-glutamyl-meso-2,6-diaminopimeloyl-D-alanyl-D-alanine + ADP + phosphate + H(+)</text>
        <dbReference type="Rhea" id="RHEA:28374"/>
        <dbReference type="ChEBI" id="CHEBI:15378"/>
        <dbReference type="ChEBI" id="CHEBI:30616"/>
        <dbReference type="ChEBI" id="CHEBI:43474"/>
        <dbReference type="ChEBI" id="CHEBI:57822"/>
        <dbReference type="ChEBI" id="CHEBI:61386"/>
        <dbReference type="ChEBI" id="CHEBI:83905"/>
        <dbReference type="ChEBI" id="CHEBI:456216"/>
        <dbReference type="EC" id="6.3.2.10"/>
    </reaction>
</comment>
<keyword evidence="2 10" id="KW-0436">Ligase</keyword>
<comment type="pathway">
    <text evidence="10 11">Cell wall biogenesis; peptidoglycan biosynthesis.</text>
</comment>
<dbReference type="EMBL" id="AGXA01000018">
    <property type="protein sequence ID" value="EKU93622.1"/>
    <property type="molecule type" value="Genomic_DNA"/>
</dbReference>
<feature type="domain" description="Mur ligase N-terminal catalytic" evidence="12">
    <location>
        <begin position="24"/>
        <end position="94"/>
    </location>
</feature>
<dbReference type="PATRIC" id="fig|883081.3.peg.914"/>
<dbReference type="GO" id="GO:0008766">
    <property type="term" value="F:UDP-N-acetylmuramoylalanyl-D-glutamyl-2,6-diaminopimelate-D-alanyl-D-alanine ligase activity"/>
    <property type="evidence" value="ECO:0007669"/>
    <property type="project" value="RHEA"/>
</dbReference>
<evidence type="ECO:0000259" key="14">
    <source>
        <dbReference type="Pfam" id="PF08245"/>
    </source>
</evidence>
<keyword evidence="5 10" id="KW-0067">ATP-binding</keyword>
<dbReference type="Proteomes" id="UP000009875">
    <property type="component" value="Unassembled WGS sequence"/>
</dbReference>
<dbReference type="InterPro" id="IPR036565">
    <property type="entry name" value="Mur-like_cat_sf"/>
</dbReference>
<dbReference type="RefSeq" id="WP_003777837.1">
    <property type="nucleotide sequence ID" value="NZ_JH992958.1"/>
</dbReference>
<dbReference type="GO" id="GO:0009252">
    <property type="term" value="P:peptidoglycan biosynthetic process"/>
    <property type="evidence" value="ECO:0007669"/>
    <property type="project" value="UniProtKB-UniRule"/>
</dbReference>
<dbReference type="Pfam" id="PF08245">
    <property type="entry name" value="Mur_ligase_M"/>
    <property type="match status" value="1"/>
</dbReference>